<comment type="similarity">
    <text evidence="2">Belongs to the EspG family.</text>
</comment>
<dbReference type="RefSeq" id="WP_319943205.1">
    <property type="nucleotide sequence ID" value="NZ_WEGI01000008.1"/>
</dbReference>
<comment type="caution">
    <text evidence="6">The sequence shown here is derived from an EMBL/GenBank/DDBJ whole genome shotgun (WGS) entry which is preliminary data.</text>
</comment>
<dbReference type="Proteomes" id="UP000431401">
    <property type="component" value="Unassembled WGS sequence"/>
</dbReference>
<dbReference type="Pfam" id="PF14011">
    <property type="entry name" value="ESX-1_EspG"/>
    <property type="match status" value="1"/>
</dbReference>
<dbReference type="EMBL" id="WEGI01000008">
    <property type="protein sequence ID" value="MQY28243.1"/>
    <property type="molecule type" value="Genomic_DNA"/>
</dbReference>
<name>A0A7K0DR55_9NOCA</name>
<evidence type="ECO:0000313" key="6">
    <source>
        <dbReference type="EMBL" id="MQY28243.1"/>
    </source>
</evidence>
<protein>
    <submittedName>
        <fullName evidence="6">ESX-3 secretion-associated protein EspG3</fullName>
    </submittedName>
</protein>
<evidence type="ECO:0000256" key="5">
    <source>
        <dbReference type="SAM" id="MobiDB-lite"/>
    </source>
</evidence>
<proteinExistence type="inferred from homology"/>
<dbReference type="AlphaFoldDB" id="A0A7K0DR55"/>
<keyword evidence="3" id="KW-0963">Cytoplasm</keyword>
<accession>A0A7K0DR55</accession>
<evidence type="ECO:0000256" key="2">
    <source>
        <dbReference type="ARBA" id="ARBA00006411"/>
    </source>
</evidence>
<gene>
    <name evidence="6" type="primary">espG3</name>
    <name evidence="6" type="ORF">NRB56_38260</name>
</gene>
<evidence type="ECO:0000256" key="1">
    <source>
        <dbReference type="ARBA" id="ARBA00004496"/>
    </source>
</evidence>
<keyword evidence="4" id="KW-0143">Chaperone</keyword>
<evidence type="ECO:0000256" key="4">
    <source>
        <dbReference type="ARBA" id="ARBA00023186"/>
    </source>
</evidence>
<dbReference type="InterPro" id="IPR025734">
    <property type="entry name" value="EspG"/>
</dbReference>
<keyword evidence="7" id="KW-1185">Reference proteome</keyword>
<sequence length="304" mass="32976">MQSQPAPSTSDRRGRTAPAEPGSGEDVDNDPVAIELDVDAALLLQDMVGIGGYPTVLTILSNHYLLEDPDRVRAAVAERLTEVGVLVDGRVHPVVEHWLHCLDRPDVELCALVVDPDPEPDGELRALLQMSLVRTGDTHVLALRCADEIVIQQVFESQDRLETITAALAATLGPWPAVQFEPMRVTDQLLAEVPSDREERHRALVELGAVAHTASVLTRAFDRLVRKAEVVMIEHRDGGTMEPSVAMNVMDTESGRIVVTPSVALDGERWSTYGPGDGTALHAGLVALVELLPGRSWFGTSRSD</sequence>
<evidence type="ECO:0000313" key="7">
    <source>
        <dbReference type="Proteomes" id="UP000431401"/>
    </source>
</evidence>
<comment type="subcellular location">
    <subcellularLocation>
        <location evidence="1">Cytoplasm</location>
    </subcellularLocation>
</comment>
<evidence type="ECO:0000256" key="3">
    <source>
        <dbReference type="ARBA" id="ARBA00022490"/>
    </source>
</evidence>
<reference evidence="6 7" key="1">
    <citation type="submission" date="2019-10" db="EMBL/GenBank/DDBJ databases">
        <title>Nocardia macrotermitis sp. nov. and Nocardia aurantia sp. nov., isolated from the gut of fungus growing-termite Macrotermes natalensis.</title>
        <authorList>
            <person name="Benndorf R."/>
            <person name="Schwitalla J."/>
            <person name="Martin K."/>
            <person name="De Beer W."/>
            <person name="Kaster A.-K."/>
            <person name="Vollmers J."/>
            <person name="Poulsen M."/>
            <person name="Beemelmanns C."/>
        </authorList>
    </citation>
    <scope>NUCLEOTIDE SEQUENCE [LARGE SCALE GENOMIC DNA]</scope>
    <source>
        <strain evidence="6 7">RB56</strain>
    </source>
</reference>
<feature type="region of interest" description="Disordered" evidence="5">
    <location>
        <begin position="1"/>
        <end position="30"/>
    </location>
</feature>
<organism evidence="6 7">
    <name type="scientific">Nocardia aurantia</name>
    <dbReference type="NCBI Taxonomy" id="2585199"/>
    <lineage>
        <taxon>Bacteria</taxon>
        <taxon>Bacillati</taxon>
        <taxon>Actinomycetota</taxon>
        <taxon>Actinomycetes</taxon>
        <taxon>Mycobacteriales</taxon>
        <taxon>Nocardiaceae</taxon>
        <taxon>Nocardia</taxon>
    </lineage>
</organism>